<dbReference type="GO" id="GO:0008124">
    <property type="term" value="F:4-alpha-hydroxytetrahydrobiopterin dehydratase activity"/>
    <property type="evidence" value="ECO:0007669"/>
    <property type="project" value="UniProtKB-UniRule"/>
</dbReference>
<reference evidence="5 6" key="1">
    <citation type="submission" date="2019-01" db="EMBL/GenBank/DDBJ databases">
        <title>Pseudoxanthomonas composti sp. nov., isolated from compost.</title>
        <authorList>
            <person name="Yang G."/>
        </authorList>
    </citation>
    <scope>NUCLEOTIDE SEQUENCE [LARGE SCALE GENOMIC DNA]</scope>
    <source>
        <strain evidence="5 6">GSS15</strain>
    </source>
</reference>
<evidence type="ECO:0000256" key="3">
    <source>
        <dbReference type="ARBA" id="ARBA00023239"/>
    </source>
</evidence>
<dbReference type="PANTHER" id="PTHR12599:SF0">
    <property type="entry name" value="PTERIN-4-ALPHA-CARBINOLAMINE DEHYDRATASE"/>
    <property type="match status" value="1"/>
</dbReference>
<comment type="similarity">
    <text evidence="2 4">Belongs to the pterin-4-alpha-carbinolamine dehydratase family.</text>
</comment>
<dbReference type="RefSeq" id="WP_129470298.1">
    <property type="nucleotide sequence ID" value="NZ_SAWZ01000002.1"/>
</dbReference>
<dbReference type="CDD" id="cd00913">
    <property type="entry name" value="PCD_DCoH_subfamily_a"/>
    <property type="match status" value="1"/>
</dbReference>
<dbReference type="Gene3D" id="3.30.1360.20">
    <property type="entry name" value="Transcriptional coactivator/pterin dehydratase"/>
    <property type="match status" value="1"/>
</dbReference>
<dbReference type="EMBL" id="SAWZ01000002">
    <property type="protein sequence ID" value="RXR07485.1"/>
    <property type="molecule type" value="Genomic_DNA"/>
</dbReference>
<dbReference type="GO" id="GO:0006729">
    <property type="term" value="P:tetrahydrobiopterin biosynthetic process"/>
    <property type="evidence" value="ECO:0007669"/>
    <property type="project" value="InterPro"/>
</dbReference>
<comment type="catalytic activity">
    <reaction evidence="1 4">
        <text>(4aS,6R)-4a-hydroxy-L-erythro-5,6,7,8-tetrahydrobiopterin = (6R)-L-erythro-6,7-dihydrobiopterin + H2O</text>
        <dbReference type="Rhea" id="RHEA:11920"/>
        <dbReference type="ChEBI" id="CHEBI:15377"/>
        <dbReference type="ChEBI" id="CHEBI:15642"/>
        <dbReference type="ChEBI" id="CHEBI:43120"/>
        <dbReference type="EC" id="4.2.1.96"/>
    </reaction>
</comment>
<evidence type="ECO:0000313" key="6">
    <source>
        <dbReference type="Proteomes" id="UP000289784"/>
    </source>
</evidence>
<accession>A0A4Q1JXV5</accession>
<dbReference type="OrthoDB" id="5294615at2"/>
<dbReference type="Pfam" id="PF01329">
    <property type="entry name" value="Pterin_4a"/>
    <property type="match status" value="1"/>
</dbReference>
<dbReference type="Proteomes" id="UP000289784">
    <property type="component" value="Unassembled WGS sequence"/>
</dbReference>
<dbReference type="InterPro" id="IPR001533">
    <property type="entry name" value="Pterin_deHydtase"/>
</dbReference>
<name>A0A4Q1JXV5_9GAMM</name>
<evidence type="ECO:0000256" key="4">
    <source>
        <dbReference type="HAMAP-Rule" id="MF_00434"/>
    </source>
</evidence>
<evidence type="ECO:0000256" key="2">
    <source>
        <dbReference type="ARBA" id="ARBA00006472"/>
    </source>
</evidence>
<dbReference type="HAMAP" id="MF_00434">
    <property type="entry name" value="Pterin_4_alpha"/>
    <property type="match status" value="1"/>
</dbReference>
<keyword evidence="6" id="KW-1185">Reference proteome</keyword>
<dbReference type="SUPFAM" id="SSF55248">
    <property type="entry name" value="PCD-like"/>
    <property type="match status" value="1"/>
</dbReference>
<dbReference type="AlphaFoldDB" id="A0A4Q1JXV5"/>
<keyword evidence="3 4" id="KW-0456">Lyase</keyword>
<evidence type="ECO:0000256" key="1">
    <source>
        <dbReference type="ARBA" id="ARBA00001554"/>
    </source>
</evidence>
<evidence type="ECO:0000313" key="5">
    <source>
        <dbReference type="EMBL" id="RXR07485.1"/>
    </source>
</evidence>
<dbReference type="InterPro" id="IPR036428">
    <property type="entry name" value="PCD_sf"/>
</dbReference>
<protein>
    <recommendedName>
        <fullName evidence="4">Putative pterin-4-alpha-carbinolamine dehydratase</fullName>
        <shortName evidence="4">PHS</shortName>
        <ecNumber evidence="4">4.2.1.96</ecNumber>
    </recommendedName>
    <alternativeName>
        <fullName evidence="4">4-alpha-hydroxy-tetrahydropterin dehydratase</fullName>
    </alternativeName>
    <alternativeName>
        <fullName evidence="4">Pterin carbinolamine dehydratase</fullName>
        <shortName evidence="4">PCD</shortName>
    </alternativeName>
</protein>
<dbReference type="PANTHER" id="PTHR12599">
    <property type="entry name" value="PTERIN-4-ALPHA-CARBINOLAMINE DEHYDRATASE"/>
    <property type="match status" value="1"/>
</dbReference>
<organism evidence="5 6">
    <name type="scientific">Pseudoxanthomonas composti</name>
    <dbReference type="NCBI Taxonomy" id="2137479"/>
    <lineage>
        <taxon>Bacteria</taxon>
        <taxon>Pseudomonadati</taxon>
        <taxon>Pseudomonadota</taxon>
        <taxon>Gammaproteobacteria</taxon>
        <taxon>Lysobacterales</taxon>
        <taxon>Lysobacteraceae</taxon>
        <taxon>Pseudoxanthomonas</taxon>
    </lineage>
</organism>
<dbReference type="EC" id="4.2.1.96" evidence="4"/>
<dbReference type="NCBIfam" id="NF002019">
    <property type="entry name" value="PRK00823.1-4"/>
    <property type="match status" value="1"/>
</dbReference>
<sequence>MSDLVPLHKAHCVPLSGAEHRLSQARIAELLPQVPGWELAEQGHALVKTFTFGNYYQTMAFVNALAFIAHAEDHHPDLGVHYNRAVVRYSTHDVGGLSENDFICAAKAQALKEQA</sequence>
<comment type="caution">
    <text evidence="5">The sequence shown here is derived from an EMBL/GenBank/DDBJ whole genome shotgun (WGS) entry which is preliminary data.</text>
</comment>
<gene>
    <name evidence="5" type="ORF">EPA99_06130</name>
</gene>
<proteinExistence type="inferred from homology"/>